<dbReference type="InterPro" id="IPR001715">
    <property type="entry name" value="CH_dom"/>
</dbReference>
<evidence type="ECO:0000259" key="3">
    <source>
        <dbReference type="PROSITE" id="PS50021"/>
    </source>
</evidence>
<keyword evidence="1" id="KW-0175">Coiled coil</keyword>
<dbReference type="GeneID" id="100370721"/>
<feature type="region of interest" description="Disordered" evidence="2">
    <location>
        <begin position="232"/>
        <end position="252"/>
    </location>
</feature>
<dbReference type="RefSeq" id="XP_006820247.1">
    <property type="nucleotide sequence ID" value="XM_006820184.1"/>
</dbReference>
<dbReference type="InterPro" id="IPR050540">
    <property type="entry name" value="F-actin_Monoox_Mical"/>
</dbReference>
<dbReference type="PANTHER" id="PTHR23167:SF46">
    <property type="entry name" value="EPS15 HOMOLOGY DOMAIN CONTAINING PROTEIN-BINDING PROTEIN 1, ISOFORM F"/>
    <property type="match status" value="1"/>
</dbReference>
<dbReference type="InterPro" id="IPR022735">
    <property type="entry name" value="bMERB_dom"/>
</dbReference>
<evidence type="ECO:0000256" key="1">
    <source>
        <dbReference type="SAM" id="Coils"/>
    </source>
</evidence>
<sequence>MSLWKKLQRVGKKASKFQFTASFHELVIECTNKWQPNKLRVVWTRRGRRQTTELYAWVPGIQDPYRGSVVWSVPENVVVNVTLFKVSKNGKRKKIAEKNINMKKFAVLLPAQSDIKIPLKMLSKKCIAGSLSCTISCVLLKEGLATDDDMQSLASILSYQQDVGNIEDFDDDDDEDYDFDDKGTSAKISELANQYNLFGTDDSHDSDINRENNSSDLFVKCNIKKEVVKPVTGGQSKRLNPFDDDSDATAEEEVTSLSLNPFDESVSSTNPFEEIEPPSTGINQFEEDSKNSAAAQTVTSLNPFEDEAQDEMDELNPFYEPQVSQKVKRKAPQPPVQKAEPSLVISPAGAKDDQASEQKAVSCSNKAYTGYPEDNSTVCCHTSTYTTTVPECTVVVPSQPVTSTSPVTLTPEPSPGPSPGNSPKSGKKITPAQELLEWCKEVTKGYRGVRVTNLTTSWRNGLAFCAVVHHYRPDLIDFASLSPHDIKGNNKKAFNSAAKLGVPKLIDPSSMVLLSVPDKLSVMTYLFQLRTHFLGQAMEVHTIGDPQKQSTYVVGNYVSDRSSAVSGETFAAETKSAKIVESSKVSEVASDSDAANNDCLKQEEVKCSSSEDRTVANGLVTSEHKIGVDTKSEKGKKKNKDDKETQKKHKYKKNHSHSKDGSGENRTKYIKNRKKHDENIDDTAPLSSDLAKAEQLVEKNQSTEDDSHTVQMTSWDHVAVTSQVPRTTDRPTQLTTRKYKPFNIVSINTTSFMKLPPTPSPEVETVTPKMMPHQLIREQELKIRARKLLQQARKDAAAKSSVKKSLPTTKPENVTKEEEKKKKELRERAKKLIEQARIGINKPSPEGLDTILTTNYQLPRSQSHEGSRSEGSTPNITPTSPEVKSLKLNLVKTTMVSPTQPPPPSSGASTRARRTQLQSFSDFIKPPPPMFVTEIEKDDEKQDRTESNEESDESDALSESDSQCSAENVEEEEELRDTSEYVLGELAALEREQIQIDERAGQVEKTLRKCMNEGRRTKQEAELMREWFTLVNKKNALIRRQEQLSILEQEQDLERRFELLNRELRKIMSIEDWQKTEAERKREQLLLEELVILVNKRDELVQTLDEQERAAEEEYEHLESAVSKGVRVKQEKCVVQ</sequence>
<gene>
    <name evidence="7" type="primary">LOC100370721</name>
</gene>
<feature type="compositionally biased region" description="Acidic residues" evidence="2">
    <location>
        <begin position="948"/>
        <end position="958"/>
    </location>
</feature>
<feature type="compositionally biased region" description="Basic and acidic residues" evidence="2">
    <location>
        <begin position="622"/>
        <end position="645"/>
    </location>
</feature>
<dbReference type="Gene3D" id="1.10.418.10">
    <property type="entry name" value="Calponin-like domain"/>
    <property type="match status" value="1"/>
</dbReference>
<dbReference type="PROSITE" id="PS50021">
    <property type="entry name" value="CH"/>
    <property type="match status" value="1"/>
</dbReference>
<feature type="compositionally biased region" description="Polar residues" evidence="2">
    <location>
        <begin position="869"/>
        <end position="882"/>
    </location>
</feature>
<feature type="domain" description="BMERB" evidence="5">
    <location>
        <begin position="968"/>
        <end position="1120"/>
    </location>
</feature>
<dbReference type="Proteomes" id="UP000694865">
    <property type="component" value="Unplaced"/>
</dbReference>
<feature type="compositionally biased region" description="Acidic residues" evidence="2">
    <location>
        <begin position="242"/>
        <end position="252"/>
    </location>
</feature>
<feature type="compositionally biased region" description="Basic residues" evidence="2">
    <location>
        <begin position="646"/>
        <end position="656"/>
    </location>
</feature>
<feature type="compositionally biased region" description="Basic and acidic residues" evidence="2">
    <location>
        <begin position="657"/>
        <end position="666"/>
    </location>
</feature>
<evidence type="ECO:0000313" key="6">
    <source>
        <dbReference type="Proteomes" id="UP000694865"/>
    </source>
</evidence>
<feature type="region of interest" description="Disordered" evidence="2">
    <location>
        <begin position="607"/>
        <end position="666"/>
    </location>
</feature>
<feature type="domain" description="Calponin-homology (CH)" evidence="3">
    <location>
        <begin position="429"/>
        <end position="534"/>
    </location>
</feature>
<name>A0ABM0MJQ6_SACKO</name>
<dbReference type="InterPro" id="IPR036872">
    <property type="entry name" value="CH_dom_sf"/>
</dbReference>
<evidence type="ECO:0000256" key="2">
    <source>
        <dbReference type="SAM" id="MobiDB-lite"/>
    </source>
</evidence>
<keyword evidence="6" id="KW-1185">Reference proteome</keyword>
<feature type="region of interest" description="Disordered" evidence="2">
    <location>
        <begin position="400"/>
        <end position="428"/>
    </location>
</feature>
<dbReference type="PANTHER" id="PTHR23167">
    <property type="entry name" value="CALPONIN HOMOLOGY DOMAIN-CONTAINING PROTEIN DDB_G0272472-RELATED"/>
    <property type="match status" value="1"/>
</dbReference>
<evidence type="ECO:0000259" key="5">
    <source>
        <dbReference type="PROSITE" id="PS51848"/>
    </source>
</evidence>
<feature type="region of interest" description="Disordered" evidence="2">
    <location>
        <begin position="859"/>
        <end position="883"/>
    </location>
</feature>
<dbReference type="SUPFAM" id="SSF47576">
    <property type="entry name" value="Calponin-homology domain, CH-domain"/>
    <property type="match status" value="1"/>
</dbReference>
<feature type="coiled-coil region" evidence="1">
    <location>
        <begin position="1090"/>
        <end position="1124"/>
    </location>
</feature>
<dbReference type="Pfam" id="PF00307">
    <property type="entry name" value="CH"/>
    <property type="match status" value="1"/>
</dbReference>
<feature type="domain" description="C2 NT-type" evidence="4">
    <location>
        <begin position="7"/>
        <end position="161"/>
    </location>
</feature>
<proteinExistence type="predicted"/>
<dbReference type="Pfam" id="PF12130">
    <property type="entry name" value="bMERB_dom"/>
    <property type="match status" value="1"/>
</dbReference>
<evidence type="ECO:0000259" key="4">
    <source>
        <dbReference type="PROSITE" id="PS51840"/>
    </source>
</evidence>
<feature type="compositionally biased region" description="Low complexity" evidence="2">
    <location>
        <begin position="400"/>
        <end position="411"/>
    </location>
</feature>
<feature type="region of interest" description="Disordered" evidence="2">
    <location>
        <begin position="895"/>
        <end position="979"/>
    </location>
</feature>
<dbReference type="Pfam" id="PF10358">
    <property type="entry name" value="NT-C2"/>
    <property type="match status" value="1"/>
</dbReference>
<accession>A0ABM0MJQ6</accession>
<feature type="compositionally biased region" description="Basic and acidic residues" evidence="2">
    <location>
        <begin position="934"/>
        <end position="947"/>
    </location>
</feature>
<feature type="region of interest" description="Disordered" evidence="2">
    <location>
        <begin position="791"/>
        <end position="825"/>
    </location>
</feature>
<dbReference type="InterPro" id="IPR019448">
    <property type="entry name" value="NT-C2"/>
</dbReference>
<dbReference type="PROSITE" id="PS51840">
    <property type="entry name" value="C2_NT"/>
    <property type="match status" value="1"/>
</dbReference>
<organism evidence="6 7">
    <name type="scientific">Saccoglossus kowalevskii</name>
    <name type="common">Acorn worm</name>
    <dbReference type="NCBI Taxonomy" id="10224"/>
    <lineage>
        <taxon>Eukaryota</taxon>
        <taxon>Metazoa</taxon>
        <taxon>Hemichordata</taxon>
        <taxon>Enteropneusta</taxon>
        <taxon>Harrimaniidae</taxon>
        <taxon>Saccoglossus</taxon>
    </lineage>
</organism>
<feature type="compositionally biased region" description="Basic and acidic residues" evidence="2">
    <location>
        <begin position="813"/>
        <end position="825"/>
    </location>
</feature>
<dbReference type="SMART" id="SM01203">
    <property type="entry name" value="DUF3585"/>
    <property type="match status" value="1"/>
</dbReference>
<reference evidence="7" key="1">
    <citation type="submission" date="2025-08" db="UniProtKB">
        <authorList>
            <consortium name="RefSeq"/>
        </authorList>
    </citation>
    <scope>IDENTIFICATION</scope>
    <source>
        <tissue evidence="7">Testes</tissue>
    </source>
</reference>
<dbReference type="SMART" id="SM00033">
    <property type="entry name" value="CH"/>
    <property type="match status" value="1"/>
</dbReference>
<evidence type="ECO:0000313" key="7">
    <source>
        <dbReference type="RefSeq" id="XP_006820247.1"/>
    </source>
</evidence>
<dbReference type="PROSITE" id="PS51848">
    <property type="entry name" value="BMERB"/>
    <property type="match status" value="1"/>
</dbReference>
<protein>
    <submittedName>
        <fullName evidence="7">EH domain-binding protein 1-like</fullName>
    </submittedName>
</protein>
<dbReference type="CDD" id="cd21254">
    <property type="entry name" value="CH_EHBP1"/>
    <property type="match status" value="1"/>
</dbReference>